<dbReference type="PANTHER" id="PTHR15598">
    <property type="entry name" value="ENHANCER OF MRNA-DECAPPING PROTEIN 4"/>
    <property type="match status" value="1"/>
</dbReference>
<gene>
    <name evidence="7" type="ORF">TrLO_g1460</name>
</gene>
<keyword evidence="8" id="KW-1185">Reference proteome</keyword>
<dbReference type="InterPro" id="IPR045152">
    <property type="entry name" value="EDC4-like"/>
</dbReference>
<keyword evidence="2" id="KW-0963">Cytoplasm</keyword>
<keyword evidence="4" id="KW-0677">Repeat</keyword>
<evidence type="ECO:0000256" key="5">
    <source>
        <dbReference type="SAM" id="MobiDB-lite"/>
    </source>
</evidence>
<feature type="compositionally biased region" description="Basic and acidic residues" evidence="5">
    <location>
        <begin position="674"/>
        <end position="685"/>
    </location>
</feature>
<dbReference type="InterPro" id="IPR049404">
    <property type="entry name" value="EDC4_C"/>
</dbReference>
<dbReference type="GO" id="GO:0031087">
    <property type="term" value="P:deadenylation-independent decapping of nuclear-transcribed mRNA"/>
    <property type="evidence" value="ECO:0007669"/>
    <property type="project" value="InterPro"/>
</dbReference>
<keyword evidence="3" id="KW-0853">WD repeat</keyword>
<dbReference type="GO" id="GO:0000932">
    <property type="term" value="C:P-body"/>
    <property type="evidence" value="ECO:0007669"/>
    <property type="project" value="TreeGrafter"/>
</dbReference>
<dbReference type="InterPro" id="IPR044938">
    <property type="entry name" value="EDC4_C_sf"/>
</dbReference>
<evidence type="ECO:0000256" key="4">
    <source>
        <dbReference type="ARBA" id="ARBA00022737"/>
    </source>
</evidence>
<protein>
    <recommendedName>
        <fullName evidence="6">Enhancer of mRNA-decapping protein 4 C-terminal domain-containing protein</fullName>
    </recommendedName>
</protein>
<evidence type="ECO:0000313" key="7">
    <source>
        <dbReference type="EMBL" id="GMH78726.1"/>
    </source>
</evidence>
<name>A0A9W7AT94_9STRA</name>
<dbReference type="PANTHER" id="PTHR15598:SF5">
    <property type="entry name" value="ENHANCER OF MRNA-DECAPPING PROTEIN 4"/>
    <property type="match status" value="1"/>
</dbReference>
<comment type="caution">
    <text evidence="7">The sequence shown here is derived from an EMBL/GenBank/DDBJ whole genome shotgun (WGS) entry which is preliminary data.</text>
</comment>
<dbReference type="Gene3D" id="1.10.220.100">
    <property type="entry name" value="conserved c-terminal region of ge- 1"/>
    <property type="match status" value="1"/>
</dbReference>
<feature type="region of interest" description="Disordered" evidence="5">
    <location>
        <begin position="31"/>
        <end position="59"/>
    </location>
</feature>
<feature type="compositionally biased region" description="Pro residues" evidence="5">
    <location>
        <begin position="33"/>
        <end position="43"/>
    </location>
</feature>
<evidence type="ECO:0000256" key="2">
    <source>
        <dbReference type="ARBA" id="ARBA00022490"/>
    </source>
</evidence>
<dbReference type="Proteomes" id="UP001165122">
    <property type="component" value="Unassembled WGS sequence"/>
</dbReference>
<feature type="domain" description="Enhancer of mRNA-decapping protein 4 C-terminal" evidence="6">
    <location>
        <begin position="771"/>
        <end position="881"/>
    </location>
</feature>
<dbReference type="SUPFAM" id="SSF50978">
    <property type="entry name" value="WD40 repeat-like"/>
    <property type="match status" value="1"/>
</dbReference>
<feature type="compositionally biased region" description="Basic and acidic residues" evidence="5">
    <location>
        <begin position="655"/>
        <end position="666"/>
    </location>
</feature>
<feature type="compositionally biased region" description="Low complexity" evidence="5">
    <location>
        <begin position="44"/>
        <end position="55"/>
    </location>
</feature>
<evidence type="ECO:0000313" key="8">
    <source>
        <dbReference type="Proteomes" id="UP001165122"/>
    </source>
</evidence>
<sequence>MDAFFQQDPPTSQLSLPMAFSFQNLLAGKVPMAPAPPATPPAPTTTASSPSNANSDGGILVPRVDEFDVTVMDSKRQVNTVPITHYKTEFKERSGSLVVSNTRYILYGIKAGLLRCICRTSASRTLLRGHSDLVHDLSFFSFSSDVLGSVGGKEVLVWRVFEEDLQEPDPETGSMKKISYEKLLQLNVSATKISWHPFDPNKFVLACGSVAVVVETTGIETEKGEEGHAMYNGGIDNLGIKMPHGAVVNDVSPVQSESKLKQTMTFKRPASSWFDVTLDETGEFLSVCDCKNPIMYVVHLNNNRNESHPIDYVTPFKNLNPVLSMSSINVPLEATDDHHDADAVGEEKGYEINLYAVQTKAIQIMKIRPGTCFQDDWVSQRAAAAQTEQTEVETEVALPPAPASLPVAPASLTLPKGGIEPPSVDPFSNWLGAIVGGAAPPETALVTPKQPEKVQPEVTSSSPPPPPPPEEESGDLLSPTALLAKIGAPPPSFESQKSVAAIKQPEAPQLQKAAPAPKQVAKKEKKKEQTPAPTPAPTPSPAPTSAPSTGVSAADLKSLTATLQASLQQSLQASLQVMLKEEMQKVGKAVTRSVKEDGEKMRKEAVARLVESVKSPITQAFTKTMEKQIIPAYTAGTQEMMNQLNLHVARGMEKARMEAEKRDEANASKSNADTSEKIGELVKQHKKTEDALKAENDEMKRHIVALTKSVQQLSTKVNVLANAIKSGAIVQQGKGESNVDDDGEKAKAEEEAKHAARDQMKIAQLKESILALAQNKEFEKGFITALGASKIELTVYCCSVMTIADIFHSATGCAVSQTVLLCLLQQLGSSIANSNGASFKLEIDWLQETALTVDPTNATIKNHLPQVKAQLIRHIKTGVEKIQSDPALISEKRKLMGLLSIVTTIET</sequence>
<accession>A0A9W7AT94</accession>
<feature type="region of interest" description="Disordered" evidence="5">
    <location>
        <begin position="506"/>
        <end position="552"/>
    </location>
</feature>
<evidence type="ECO:0000259" key="6">
    <source>
        <dbReference type="Pfam" id="PF21289"/>
    </source>
</evidence>
<dbReference type="OrthoDB" id="21128at2759"/>
<evidence type="ECO:0000256" key="3">
    <source>
        <dbReference type="ARBA" id="ARBA00022574"/>
    </source>
</evidence>
<dbReference type="InterPro" id="IPR036322">
    <property type="entry name" value="WD40_repeat_dom_sf"/>
</dbReference>
<evidence type="ECO:0000256" key="1">
    <source>
        <dbReference type="ARBA" id="ARBA00004496"/>
    </source>
</evidence>
<proteinExistence type="predicted"/>
<dbReference type="EMBL" id="BRXW01000909">
    <property type="protein sequence ID" value="GMH78726.1"/>
    <property type="molecule type" value="Genomic_DNA"/>
</dbReference>
<feature type="compositionally biased region" description="Pro residues" evidence="5">
    <location>
        <begin position="532"/>
        <end position="544"/>
    </location>
</feature>
<feature type="compositionally biased region" description="Low complexity" evidence="5">
    <location>
        <begin position="506"/>
        <end position="519"/>
    </location>
</feature>
<feature type="region of interest" description="Disordered" evidence="5">
    <location>
        <begin position="441"/>
        <end position="476"/>
    </location>
</feature>
<comment type="subcellular location">
    <subcellularLocation>
        <location evidence="1">Cytoplasm</location>
    </subcellularLocation>
</comment>
<feature type="region of interest" description="Disordered" evidence="5">
    <location>
        <begin position="655"/>
        <end position="685"/>
    </location>
</feature>
<dbReference type="AlphaFoldDB" id="A0A9W7AT94"/>
<reference evidence="8" key="1">
    <citation type="journal article" date="2023" name="Commun. Biol.">
        <title>Genome analysis of Parmales, the sister group of diatoms, reveals the evolutionary specialization of diatoms from phago-mixotrophs to photoautotrophs.</title>
        <authorList>
            <person name="Ban H."/>
            <person name="Sato S."/>
            <person name="Yoshikawa S."/>
            <person name="Yamada K."/>
            <person name="Nakamura Y."/>
            <person name="Ichinomiya M."/>
            <person name="Sato N."/>
            <person name="Blanc-Mathieu R."/>
            <person name="Endo H."/>
            <person name="Kuwata A."/>
            <person name="Ogata H."/>
        </authorList>
    </citation>
    <scope>NUCLEOTIDE SEQUENCE [LARGE SCALE GENOMIC DNA]</scope>
    <source>
        <strain evidence="8">NIES 3700</strain>
    </source>
</reference>
<dbReference type="Pfam" id="PF21289">
    <property type="entry name" value="EDC4_C"/>
    <property type="match status" value="1"/>
</dbReference>
<organism evidence="7 8">
    <name type="scientific">Triparma laevis f. longispina</name>
    <dbReference type="NCBI Taxonomy" id="1714387"/>
    <lineage>
        <taxon>Eukaryota</taxon>
        <taxon>Sar</taxon>
        <taxon>Stramenopiles</taxon>
        <taxon>Ochrophyta</taxon>
        <taxon>Bolidophyceae</taxon>
        <taxon>Parmales</taxon>
        <taxon>Triparmaceae</taxon>
        <taxon>Triparma</taxon>
    </lineage>
</organism>